<name>A0AAD4LLT1_9AGAM</name>
<evidence type="ECO:0000313" key="5">
    <source>
        <dbReference type="Proteomes" id="UP001201163"/>
    </source>
</evidence>
<feature type="domain" description="DUF1279" evidence="3">
    <location>
        <begin position="74"/>
        <end position="183"/>
    </location>
</feature>
<protein>
    <recommendedName>
        <fullName evidence="3">DUF1279 domain-containing protein</fullName>
    </recommendedName>
</protein>
<evidence type="ECO:0000256" key="1">
    <source>
        <dbReference type="SAM" id="MobiDB-lite"/>
    </source>
</evidence>
<gene>
    <name evidence="4" type="ORF">EDB92DRAFT_1814516</name>
</gene>
<keyword evidence="2" id="KW-0812">Transmembrane</keyword>
<evidence type="ECO:0000256" key="2">
    <source>
        <dbReference type="SAM" id="Phobius"/>
    </source>
</evidence>
<comment type="caution">
    <text evidence="4">The sequence shown here is derived from an EMBL/GenBank/DDBJ whole genome shotgun (WGS) entry which is preliminary data.</text>
</comment>
<keyword evidence="2" id="KW-0472">Membrane</keyword>
<dbReference type="InterPro" id="IPR009688">
    <property type="entry name" value="FAM210A/B-like_dom"/>
</dbReference>
<feature type="region of interest" description="Disordered" evidence="1">
    <location>
        <begin position="52"/>
        <end position="71"/>
    </location>
</feature>
<accession>A0AAD4LLT1</accession>
<reference evidence="4" key="1">
    <citation type="submission" date="2022-01" db="EMBL/GenBank/DDBJ databases">
        <title>Comparative genomics reveals a dynamic genome evolution in the ectomycorrhizal milk-cap (Lactarius) mushrooms.</title>
        <authorList>
            <consortium name="DOE Joint Genome Institute"/>
            <person name="Lebreton A."/>
            <person name="Tang N."/>
            <person name="Kuo A."/>
            <person name="LaButti K."/>
            <person name="Drula E."/>
            <person name="Barry K."/>
            <person name="Clum A."/>
            <person name="Lipzen A."/>
            <person name="Mousain D."/>
            <person name="Ng V."/>
            <person name="Wang R."/>
            <person name="Wang X."/>
            <person name="Dai Y."/>
            <person name="Henrissat B."/>
            <person name="Grigoriev I.V."/>
            <person name="Guerin-Laguette A."/>
            <person name="Yu F."/>
            <person name="Martin F.M."/>
        </authorList>
    </citation>
    <scope>NUCLEOTIDE SEQUENCE</scope>
    <source>
        <strain evidence="4">QP</strain>
    </source>
</reference>
<organism evidence="4 5">
    <name type="scientific">Lactarius akahatsu</name>
    <dbReference type="NCBI Taxonomy" id="416441"/>
    <lineage>
        <taxon>Eukaryota</taxon>
        <taxon>Fungi</taxon>
        <taxon>Dikarya</taxon>
        <taxon>Basidiomycota</taxon>
        <taxon>Agaricomycotina</taxon>
        <taxon>Agaricomycetes</taxon>
        <taxon>Russulales</taxon>
        <taxon>Russulaceae</taxon>
        <taxon>Lactarius</taxon>
    </lineage>
</organism>
<sequence>MMRRILPRFPFFRTLVPRIARPLLPVTSRISTPTSRVLTRPLRISPFRHIHTTSARSSSSSPPPDAKEPPTLSQRLKELVKAYGWYAVGVYAAVSAADFVVAFIGVNLLGADYVASIAASAKTWLHSLVYSRPPEPGRDEIDEVSQVVATGQEGLYAMFLLAFAVHKTLFLPVRIGVTAAFTPRFVKWLRARGWAGGEGTRRAMQEMRGRLRDRN</sequence>
<keyword evidence="2" id="KW-1133">Transmembrane helix</keyword>
<evidence type="ECO:0000259" key="3">
    <source>
        <dbReference type="Pfam" id="PF06916"/>
    </source>
</evidence>
<keyword evidence="5" id="KW-1185">Reference proteome</keyword>
<dbReference type="GO" id="GO:0005739">
    <property type="term" value="C:mitochondrion"/>
    <property type="evidence" value="ECO:0007669"/>
    <property type="project" value="TreeGrafter"/>
</dbReference>
<dbReference type="EMBL" id="JAKELL010000011">
    <property type="protein sequence ID" value="KAH8995622.1"/>
    <property type="molecule type" value="Genomic_DNA"/>
</dbReference>
<dbReference type="PANTHER" id="PTHR21377">
    <property type="entry name" value="PROTEIN FAM210B, MITOCHONDRIAL"/>
    <property type="match status" value="1"/>
</dbReference>
<proteinExistence type="predicted"/>
<evidence type="ECO:0000313" key="4">
    <source>
        <dbReference type="EMBL" id="KAH8995622.1"/>
    </source>
</evidence>
<dbReference type="Pfam" id="PF06916">
    <property type="entry name" value="FAM210A-B_dom"/>
    <property type="match status" value="1"/>
</dbReference>
<feature type="transmembrane region" description="Helical" evidence="2">
    <location>
        <begin position="155"/>
        <end position="182"/>
    </location>
</feature>
<dbReference type="Proteomes" id="UP001201163">
    <property type="component" value="Unassembled WGS sequence"/>
</dbReference>
<dbReference type="AlphaFoldDB" id="A0AAD4LLT1"/>
<feature type="transmembrane region" description="Helical" evidence="2">
    <location>
        <begin position="83"/>
        <end position="106"/>
    </location>
</feature>
<dbReference type="PANTHER" id="PTHR21377:SF0">
    <property type="entry name" value="PROTEIN FAM210B, MITOCHONDRIAL"/>
    <property type="match status" value="1"/>
</dbReference>
<dbReference type="InterPro" id="IPR045866">
    <property type="entry name" value="FAM210A/B-like"/>
</dbReference>